<dbReference type="Proteomes" id="UP001438008">
    <property type="component" value="Unassembled WGS sequence"/>
</dbReference>
<dbReference type="SMART" id="SM00382">
    <property type="entry name" value="AAA"/>
    <property type="match status" value="2"/>
</dbReference>
<feature type="domain" description="ABC transporter" evidence="9">
    <location>
        <begin position="7"/>
        <end position="495"/>
    </location>
</feature>
<evidence type="ECO:0000313" key="10">
    <source>
        <dbReference type="EMBL" id="MEQ2472582.1"/>
    </source>
</evidence>
<dbReference type="SUPFAM" id="SSF52540">
    <property type="entry name" value="P-loop containing nucleoside triphosphate hydrolases"/>
    <property type="match status" value="2"/>
</dbReference>
<dbReference type="PANTHER" id="PTHR43790">
    <property type="entry name" value="CARBOHYDRATE TRANSPORT ATP-BINDING PROTEIN MG119-RELATED"/>
    <property type="match status" value="1"/>
</dbReference>
<comment type="caution">
    <text evidence="10">The sequence shown here is derived from an EMBL/GenBank/DDBJ whole genome shotgun (WGS) entry which is preliminary data.</text>
</comment>
<keyword evidence="2" id="KW-1003">Cell membrane</keyword>
<keyword evidence="1" id="KW-0813">Transport</keyword>
<reference evidence="10 11" key="1">
    <citation type="submission" date="2024-03" db="EMBL/GenBank/DDBJ databases">
        <title>Human intestinal bacterial collection.</title>
        <authorList>
            <person name="Pauvert C."/>
            <person name="Hitch T.C.A."/>
            <person name="Clavel T."/>
        </authorList>
    </citation>
    <scope>NUCLEOTIDE SEQUENCE [LARGE SCALE GENOMIC DNA]</scope>
    <source>
        <strain evidence="10 11">CLA-AA-H132</strain>
    </source>
</reference>
<dbReference type="InterPro" id="IPR017871">
    <property type="entry name" value="ABC_transporter-like_CS"/>
</dbReference>
<accession>A0ABV1FHP5</accession>
<keyword evidence="5" id="KW-0547">Nucleotide-binding</keyword>
<dbReference type="CDD" id="cd03215">
    <property type="entry name" value="ABC_Carb_Monos_II"/>
    <property type="match status" value="1"/>
</dbReference>
<evidence type="ECO:0000256" key="3">
    <source>
        <dbReference type="ARBA" id="ARBA00022597"/>
    </source>
</evidence>
<name>A0ABV1FHP5_9FIRM</name>
<dbReference type="EMBL" id="JBBMFE010000007">
    <property type="protein sequence ID" value="MEQ2472582.1"/>
    <property type="molecule type" value="Genomic_DNA"/>
</dbReference>
<proteinExistence type="predicted"/>
<dbReference type="PROSITE" id="PS50893">
    <property type="entry name" value="ABC_TRANSPORTER_2"/>
    <property type="match status" value="1"/>
</dbReference>
<dbReference type="Pfam" id="PF00005">
    <property type="entry name" value="ABC_tran"/>
    <property type="match status" value="2"/>
</dbReference>
<dbReference type="InterPro" id="IPR050107">
    <property type="entry name" value="ABC_carbohydrate_import_ATPase"/>
</dbReference>
<keyword evidence="4" id="KW-0677">Repeat</keyword>
<dbReference type="Gene3D" id="3.40.50.300">
    <property type="entry name" value="P-loop containing nucleotide triphosphate hydrolases"/>
    <property type="match status" value="2"/>
</dbReference>
<protein>
    <submittedName>
        <fullName evidence="10">Sugar ABC transporter ATP-binding protein</fullName>
    </submittedName>
</protein>
<keyword evidence="3" id="KW-0762">Sugar transport</keyword>
<keyword evidence="8" id="KW-0472">Membrane</keyword>
<dbReference type="RefSeq" id="WP_349164543.1">
    <property type="nucleotide sequence ID" value="NZ_JBBMFE010000007.1"/>
</dbReference>
<evidence type="ECO:0000313" key="11">
    <source>
        <dbReference type="Proteomes" id="UP001438008"/>
    </source>
</evidence>
<evidence type="ECO:0000256" key="7">
    <source>
        <dbReference type="ARBA" id="ARBA00022967"/>
    </source>
</evidence>
<evidence type="ECO:0000256" key="6">
    <source>
        <dbReference type="ARBA" id="ARBA00022840"/>
    </source>
</evidence>
<evidence type="ECO:0000256" key="5">
    <source>
        <dbReference type="ARBA" id="ARBA00022741"/>
    </source>
</evidence>
<keyword evidence="7" id="KW-1278">Translocase</keyword>
<organism evidence="10 11">
    <name type="scientific">Laedolimicola intestinihominis</name>
    <dbReference type="NCBI Taxonomy" id="3133166"/>
    <lineage>
        <taxon>Bacteria</taxon>
        <taxon>Bacillati</taxon>
        <taxon>Bacillota</taxon>
        <taxon>Clostridia</taxon>
        <taxon>Lachnospirales</taxon>
        <taxon>Lachnospiraceae</taxon>
        <taxon>Laedolimicola</taxon>
    </lineage>
</organism>
<keyword evidence="6 10" id="KW-0067">ATP-binding</keyword>
<evidence type="ECO:0000259" key="9">
    <source>
        <dbReference type="PROSITE" id="PS50893"/>
    </source>
</evidence>
<dbReference type="CDD" id="cd03216">
    <property type="entry name" value="ABC_Carb_Monos_I"/>
    <property type="match status" value="1"/>
</dbReference>
<dbReference type="InterPro" id="IPR003439">
    <property type="entry name" value="ABC_transporter-like_ATP-bd"/>
</dbReference>
<dbReference type="GO" id="GO:0005524">
    <property type="term" value="F:ATP binding"/>
    <property type="evidence" value="ECO:0007669"/>
    <property type="project" value="UniProtKB-KW"/>
</dbReference>
<evidence type="ECO:0000256" key="4">
    <source>
        <dbReference type="ARBA" id="ARBA00022737"/>
    </source>
</evidence>
<dbReference type="PANTHER" id="PTHR43790:SF3">
    <property type="entry name" value="D-ALLOSE IMPORT ATP-BINDING PROTEIN ALSA-RELATED"/>
    <property type="match status" value="1"/>
</dbReference>
<dbReference type="InterPro" id="IPR003593">
    <property type="entry name" value="AAA+_ATPase"/>
</dbReference>
<evidence type="ECO:0000256" key="2">
    <source>
        <dbReference type="ARBA" id="ARBA00022475"/>
    </source>
</evidence>
<evidence type="ECO:0000256" key="1">
    <source>
        <dbReference type="ARBA" id="ARBA00022448"/>
    </source>
</evidence>
<keyword evidence="11" id="KW-1185">Reference proteome</keyword>
<dbReference type="InterPro" id="IPR027417">
    <property type="entry name" value="P-loop_NTPase"/>
</dbReference>
<gene>
    <name evidence="10" type="ORF">WMO29_08780</name>
</gene>
<sequence>MENNLFLEVCGVSKIFPGIRALDKVSFDIREGEVHAICGENGAGKSTLINVLAGNYRPDEGYLKIKGDRVAFANQSEAIEAGIAVVYQERSLVGNLSVEENIFADKEPLNRFGFIDGKELSRRTKEACQKIKLDLNPKMLIQDVSPADQQMVEIAKAMTTDCKLIVFDEPTAALTDRETKVLFELIQEFKSKKISVIYISHRLEEIFEISDRVSVLKDGKYIGTKNTVDTNMDQLIQMMIGRDLVIDAYKPYYTDKVALKVENLCGARFENINFEAYEGEILGFSGLAGAGRTETFRAIVGADRLYSGEITVYGKKVKIHNTTEAIQCGIGYLPEDRKEEGLFLEQSIASNIISGNMNAAEKNGFLSDKMEFEVAEKYREILNIATPDVKKLVGELSGGNQQKVVFAKWLLVNPKILIVDEPTKGVDVGSKSEIYRIMRKLAKKGTCVIAISSDLPEILQISDRVIVMHAGHISGECKRSEMNEEAIMRYSSGLA</sequence>
<evidence type="ECO:0000256" key="8">
    <source>
        <dbReference type="ARBA" id="ARBA00023136"/>
    </source>
</evidence>
<dbReference type="PROSITE" id="PS00211">
    <property type="entry name" value="ABC_TRANSPORTER_1"/>
    <property type="match status" value="1"/>
</dbReference>